<dbReference type="Proteomes" id="UP000199572">
    <property type="component" value="Unassembled WGS sequence"/>
</dbReference>
<organism evidence="1 2">
    <name type="scientific">Pedobacter rhizosphaerae</name>
    <dbReference type="NCBI Taxonomy" id="390241"/>
    <lineage>
        <taxon>Bacteria</taxon>
        <taxon>Pseudomonadati</taxon>
        <taxon>Bacteroidota</taxon>
        <taxon>Sphingobacteriia</taxon>
        <taxon>Sphingobacteriales</taxon>
        <taxon>Sphingobacteriaceae</taxon>
        <taxon>Pedobacter</taxon>
    </lineage>
</organism>
<evidence type="ECO:0000313" key="2">
    <source>
        <dbReference type="Proteomes" id="UP000199572"/>
    </source>
</evidence>
<sequence length="120" mass="13848">MKNLIYILILMTIMSYGCHRGGDHISLNTINTRNTFRFEAMYPEKKTAKLEKYLDSVLHNDLPLDENIDLFVNIGSAEKFNLQAKKGWLTITFDKKNSSLAGYYKVKRLTEGIGKEIKEK</sequence>
<reference evidence="1 2" key="1">
    <citation type="submission" date="2016-10" db="EMBL/GenBank/DDBJ databases">
        <authorList>
            <person name="de Groot N.N."/>
        </authorList>
    </citation>
    <scope>NUCLEOTIDE SEQUENCE [LARGE SCALE GENOMIC DNA]</scope>
    <source>
        <strain evidence="1 2">DSM 18610</strain>
    </source>
</reference>
<dbReference type="AlphaFoldDB" id="A0A1H9L6T9"/>
<accession>A0A1H9L6T9</accession>
<gene>
    <name evidence="1" type="ORF">SAMN04488023_1048</name>
</gene>
<evidence type="ECO:0000313" key="1">
    <source>
        <dbReference type="EMBL" id="SER06867.1"/>
    </source>
</evidence>
<protein>
    <recommendedName>
        <fullName evidence="3">Lipoprotein</fullName>
    </recommendedName>
</protein>
<evidence type="ECO:0008006" key="3">
    <source>
        <dbReference type="Google" id="ProtNLM"/>
    </source>
</evidence>
<dbReference type="EMBL" id="FOGG01000004">
    <property type="protein sequence ID" value="SER06867.1"/>
    <property type="molecule type" value="Genomic_DNA"/>
</dbReference>
<dbReference type="PROSITE" id="PS51257">
    <property type="entry name" value="PROKAR_LIPOPROTEIN"/>
    <property type="match status" value="1"/>
</dbReference>
<proteinExistence type="predicted"/>
<keyword evidence="2" id="KW-1185">Reference proteome</keyword>
<name>A0A1H9L6T9_9SPHI</name>
<dbReference type="OrthoDB" id="765088at2"/>
<dbReference type="RefSeq" id="WP_090881698.1">
    <property type="nucleotide sequence ID" value="NZ_FOGG01000004.1"/>
</dbReference>